<evidence type="ECO:0000259" key="2">
    <source>
        <dbReference type="SMART" id="SM00834"/>
    </source>
</evidence>
<feature type="region of interest" description="Disordered" evidence="1">
    <location>
        <begin position="87"/>
        <end position="117"/>
    </location>
</feature>
<dbReference type="AlphaFoldDB" id="A0A933MJT6"/>
<comment type="caution">
    <text evidence="3">The sequence shown here is derived from an EMBL/GenBank/DDBJ whole genome shotgun (WGS) entry which is preliminary data.</text>
</comment>
<evidence type="ECO:0000256" key="1">
    <source>
        <dbReference type="SAM" id="MobiDB-lite"/>
    </source>
</evidence>
<gene>
    <name evidence="3" type="ORF">HY768_02220</name>
</gene>
<protein>
    <submittedName>
        <fullName evidence="3">Zinc ribbon domain-containing protein</fullName>
    </submittedName>
</protein>
<reference evidence="3" key="1">
    <citation type="submission" date="2020-07" db="EMBL/GenBank/DDBJ databases">
        <title>Huge and variable diversity of episymbiotic CPR bacteria and DPANN archaea in groundwater ecosystems.</title>
        <authorList>
            <person name="He C.Y."/>
            <person name="Keren R."/>
            <person name="Whittaker M."/>
            <person name="Farag I.F."/>
            <person name="Doudna J."/>
            <person name="Cate J.H.D."/>
            <person name="Banfield J.F."/>
        </authorList>
    </citation>
    <scope>NUCLEOTIDE SEQUENCE</scope>
    <source>
        <strain evidence="3">NC_groundwater_1520_Pr4_B-0.1um_53_5</strain>
    </source>
</reference>
<dbReference type="SMART" id="SM00834">
    <property type="entry name" value="CxxC_CXXC_SSSS"/>
    <property type="match status" value="1"/>
</dbReference>
<feature type="compositionally biased region" description="Basic and acidic residues" evidence="1">
    <location>
        <begin position="104"/>
        <end position="117"/>
    </location>
</feature>
<evidence type="ECO:0000313" key="4">
    <source>
        <dbReference type="Proteomes" id="UP000736328"/>
    </source>
</evidence>
<dbReference type="Proteomes" id="UP000736328">
    <property type="component" value="Unassembled WGS sequence"/>
</dbReference>
<accession>A0A933MJT6</accession>
<feature type="domain" description="Putative regulatory protein FmdB zinc ribbon" evidence="2">
    <location>
        <begin position="1"/>
        <end position="43"/>
    </location>
</feature>
<organism evidence="3 4">
    <name type="scientific">candidate division TA06 bacterium</name>
    <dbReference type="NCBI Taxonomy" id="2250710"/>
    <lineage>
        <taxon>Bacteria</taxon>
        <taxon>Bacteria division TA06</taxon>
    </lineage>
</organism>
<proteinExistence type="predicted"/>
<dbReference type="Pfam" id="PF09723">
    <property type="entry name" value="Zn_ribbon_8"/>
    <property type="match status" value="1"/>
</dbReference>
<name>A0A933MJT6_UNCT6</name>
<dbReference type="EMBL" id="JACQXR010000027">
    <property type="protein sequence ID" value="MBI4726035.1"/>
    <property type="molecule type" value="Genomic_DNA"/>
</dbReference>
<feature type="compositionally biased region" description="Acidic residues" evidence="1">
    <location>
        <begin position="88"/>
        <end position="103"/>
    </location>
</feature>
<evidence type="ECO:0000313" key="3">
    <source>
        <dbReference type="EMBL" id="MBI4726035.1"/>
    </source>
</evidence>
<dbReference type="NCBIfam" id="TIGR02605">
    <property type="entry name" value="CxxC_CxxC_SSSS"/>
    <property type="match status" value="1"/>
</dbReference>
<dbReference type="PANTHER" id="PTHR34404">
    <property type="entry name" value="REGULATORY PROTEIN, FMDB FAMILY"/>
    <property type="match status" value="1"/>
</dbReference>
<dbReference type="InterPro" id="IPR013429">
    <property type="entry name" value="Regulatory_FmdB_Zinc_ribbon"/>
</dbReference>
<dbReference type="PANTHER" id="PTHR34404:SF3">
    <property type="entry name" value="REGULATORY PROTEIN, FMDB FAMILY"/>
    <property type="match status" value="1"/>
</dbReference>
<sequence length="117" mass="13274">MPIYEYQCLGCKSKVSLLILNPSTYGLPKCPKCGSEKLERLMSRFRTLRSEESRMERLADPSSFSGVDENDPASVARWAKKMGRELGDEAGEGFDEMVDQTIEEDLHKSTDKEESFE</sequence>